<dbReference type="Gene3D" id="1.25.40.180">
    <property type="match status" value="1"/>
</dbReference>
<reference evidence="5 6" key="1">
    <citation type="journal article" date="2012" name="Eukaryot. Cell">
        <title>Draft genome sequence of CBS 2479, the standard type strain of Trichosporon asahii.</title>
        <authorList>
            <person name="Yang R.Y."/>
            <person name="Li H.T."/>
            <person name="Zhu H."/>
            <person name="Zhou G.P."/>
            <person name="Wang M."/>
            <person name="Wang L."/>
        </authorList>
    </citation>
    <scope>NUCLEOTIDE SEQUENCE [LARGE SCALE GENOMIC DNA]</scope>
    <source>
        <strain evidence="6">ATCC 90039 / CBS 2479 / JCM 2466 / KCTC 7840 / NCYC 2677 / UAMH 7654</strain>
    </source>
</reference>
<dbReference type="GO" id="GO:0005730">
    <property type="term" value="C:nucleolus"/>
    <property type="evidence" value="ECO:0007669"/>
    <property type="project" value="UniProtKB-SubCell"/>
</dbReference>
<comment type="similarity">
    <text evidence="2">Belongs to the CWC22 family.</text>
</comment>
<keyword evidence="3" id="KW-0539">Nucleus</keyword>
<comment type="caution">
    <text evidence="5">The sequence shown here is derived from an EMBL/GenBank/DDBJ whole genome shotgun (WGS) entry which is preliminary data.</text>
</comment>
<dbReference type="PANTHER" id="PTHR18034">
    <property type="entry name" value="CELL CYCLE CONTROL PROTEIN CWF22-RELATED"/>
    <property type="match status" value="1"/>
</dbReference>
<sequence length="486" mass="53480">MIGSKTNLLDSFVVLYATLVGALHRAVGLEFGAHFVQTLVKKYHELVQQAAPTAEEAAENENDPSREAFNLLTLIAELYNAGVIGAGLIYDLIRGFIGTSGDTMSERGVEGLMKIVKCAGSQLRADDPASLKDIVTLVQEQTRGKEKEMTTRAKFMVETLVALRGGKTKGLGAEREDVARMRRFLGGMGKKRRLLAPEPLRVGLNDLLSADSRGKWWLVGAGWSGNPLVEQASSLSFDTKKKQKKTAAEAEDEEVLLDLARKQGMNTDVRRSVFVVLLTSEDYVHACDRLNAFRLTNVQEREFVRVALHCCGMEGQYNPYYTLVLNNLCENSYDHRFTLQYALWDLLRELSEGTVKTDRITNVAKSIAYLMGRGSVDVTILKGADFTDLSKQTRQFLDQLMRNLMIAIQGTSPLLTLPKGFKAKDIDLEAVEESFDKALAVPELAGGLAYILQGVKKNPGKGVGELEAEVIQQSAEAAVEVLSKAI</sequence>
<dbReference type="VEuPathDB" id="FungiDB:A1Q1_02138"/>
<protein>
    <submittedName>
        <fullName evidence="5">Osmoregulation-related protein</fullName>
    </submittedName>
</protein>
<evidence type="ECO:0000313" key="5">
    <source>
        <dbReference type="EMBL" id="EJT48803.1"/>
    </source>
</evidence>
<accession>J5QS02</accession>
<comment type="subcellular location">
    <subcellularLocation>
        <location evidence="1">Nucleus</location>
        <location evidence="1">Nucleolus</location>
    </subcellularLocation>
</comment>
<dbReference type="Proteomes" id="UP000002748">
    <property type="component" value="Unassembled WGS sequence"/>
</dbReference>
<dbReference type="KEGG" id="tasa:A1Q1_02138"/>
<gene>
    <name evidence="5" type="ORF">A1Q1_02138</name>
</gene>
<proteinExistence type="inferred from homology"/>
<dbReference type="GO" id="GO:0003723">
    <property type="term" value="F:RNA binding"/>
    <property type="evidence" value="ECO:0007669"/>
    <property type="project" value="InterPro"/>
</dbReference>
<dbReference type="SMART" id="SM00544">
    <property type="entry name" value="MA3"/>
    <property type="match status" value="1"/>
</dbReference>
<dbReference type="Pfam" id="PF02854">
    <property type="entry name" value="MIF4G"/>
    <property type="match status" value="1"/>
</dbReference>
<name>J5QS02_TRIAS</name>
<dbReference type="InterPro" id="IPR003890">
    <property type="entry name" value="MIF4G-like_typ-3"/>
</dbReference>
<evidence type="ECO:0000313" key="6">
    <source>
        <dbReference type="Proteomes" id="UP000002748"/>
    </source>
</evidence>
<dbReference type="PROSITE" id="PS51366">
    <property type="entry name" value="MI"/>
    <property type="match status" value="1"/>
</dbReference>
<dbReference type="Pfam" id="PF02847">
    <property type="entry name" value="MA3"/>
    <property type="match status" value="1"/>
</dbReference>
<dbReference type="GeneID" id="25985652"/>
<dbReference type="SUPFAM" id="SSF48371">
    <property type="entry name" value="ARM repeat"/>
    <property type="match status" value="1"/>
</dbReference>
<evidence type="ECO:0000256" key="3">
    <source>
        <dbReference type="ARBA" id="ARBA00023242"/>
    </source>
</evidence>
<evidence type="ECO:0000256" key="2">
    <source>
        <dbReference type="ARBA" id="ARBA00006856"/>
    </source>
</evidence>
<dbReference type="InterPro" id="IPR050781">
    <property type="entry name" value="CWC22_splicing_factor"/>
</dbReference>
<dbReference type="PANTHER" id="PTHR18034:SF4">
    <property type="entry name" value="NUCLEOLAR MIF4G DOMAIN-CONTAINING PROTEIN 1"/>
    <property type="match status" value="1"/>
</dbReference>
<dbReference type="AlphaFoldDB" id="J5QS02"/>
<dbReference type="InterPro" id="IPR003891">
    <property type="entry name" value="Initiation_fac_eIF4g_MI"/>
</dbReference>
<dbReference type="EMBL" id="ALBS01000190">
    <property type="protein sequence ID" value="EJT48803.1"/>
    <property type="molecule type" value="Genomic_DNA"/>
</dbReference>
<dbReference type="InterPro" id="IPR016024">
    <property type="entry name" value="ARM-type_fold"/>
</dbReference>
<feature type="domain" description="MI" evidence="4">
    <location>
        <begin position="268"/>
        <end position="386"/>
    </location>
</feature>
<dbReference type="GO" id="GO:0042274">
    <property type="term" value="P:ribosomal small subunit biogenesis"/>
    <property type="evidence" value="ECO:0007669"/>
    <property type="project" value="TreeGrafter"/>
</dbReference>
<evidence type="ECO:0000256" key="1">
    <source>
        <dbReference type="ARBA" id="ARBA00004604"/>
    </source>
</evidence>
<evidence type="ECO:0000259" key="4">
    <source>
        <dbReference type="PROSITE" id="PS51366"/>
    </source>
</evidence>
<organism evidence="5 6">
    <name type="scientific">Trichosporon asahii var. asahii (strain ATCC 90039 / CBS 2479 / JCM 2466 / KCTC 7840 / NBRC 103889/ NCYC 2677 / UAMH 7654)</name>
    <name type="common">Yeast</name>
    <dbReference type="NCBI Taxonomy" id="1186058"/>
    <lineage>
        <taxon>Eukaryota</taxon>
        <taxon>Fungi</taxon>
        <taxon>Dikarya</taxon>
        <taxon>Basidiomycota</taxon>
        <taxon>Agaricomycotina</taxon>
        <taxon>Tremellomycetes</taxon>
        <taxon>Trichosporonales</taxon>
        <taxon>Trichosporonaceae</taxon>
        <taxon>Trichosporon</taxon>
    </lineage>
</organism>
<dbReference type="OrthoDB" id="361797at2759"/>
<dbReference type="RefSeq" id="XP_014180558.1">
    <property type="nucleotide sequence ID" value="XM_014325083.1"/>
</dbReference>
<dbReference type="HOGENOM" id="CLU_006786_4_1_1"/>